<dbReference type="CDD" id="cd00130">
    <property type="entry name" value="PAS"/>
    <property type="match status" value="4"/>
</dbReference>
<dbReference type="SUPFAM" id="SSF52172">
    <property type="entry name" value="CheY-like"/>
    <property type="match status" value="1"/>
</dbReference>
<name>A0ABM8APB8_9BACT</name>
<dbReference type="PROSITE" id="PS00688">
    <property type="entry name" value="SIGMA54_INTERACT_3"/>
    <property type="match status" value="1"/>
</dbReference>
<evidence type="ECO:0000313" key="11">
    <source>
        <dbReference type="EMBL" id="BDQ33239.1"/>
    </source>
</evidence>
<dbReference type="Pfam" id="PF00158">
    <property type="entry name" value="Sigma54_activat"/>
    <property type="match status" value="1"/>
</dbReference>
<evidence type="ECO:0000256" key="2">
    <source>
        <dbReference type="ARBA" id="ARBA00022840"/>
    </source>
</evidence>
<evidence type="ECO:0000259" key="10">
    <source>
        <dbReference type="PROSITE" id="PS50113"/>
    </source>
</evidence>
<evidence type="ECO:0000256" key="1">
    <source>
        <dbReference type="ARBA" id="ARBA00022741"/>
    </source>
</evidence>
<feature type="domain" description="PAC" evidence="10">
    <location>
        <begin position="451"/>
        <end position="503"/>
    </location>
</feature>
<dbReference type="InterPro" id="IPR013767">
    <property type="entry name" value="PAS_fold"/>
</dbReference>
<keyword evidence="5" id="KW-0804">Transcription</keyword>
<dbReference type="SMART" id="SM00382">
    <property type="entry name" value="AAA"/>
    <property type="match status" value="1"/>
</dbReference>
<dbReference type="InterPro" id="IPR058031">
    <property type="entry name" value="AAA_lid_NorR"/>
</dbReference>
<sequence>MQVKSTILVVDGDVSMRTVIRDLLTGRGYLVKTVSDLDAAGVAMADGEPDLALVAHGLETGEEGSFRLMTERAGLSVPFILMVDAAMDNPVDAALKSGALTYLKRPVDRSRLMMAVSQGLAAGQLMARVREREAELSRMQAFLRRMTDTGDGVSFILDENGVVIQCGDRTGALPWLDADSARGKTYLSLLPEPAVELHEGMLARAGQTGQPVRIEEHKSGIVMETVASPVIRDERLAGFIVAQRDITARRRSEAGLAESEKQYRSVFEGADEAILLVDRSNGLIVAVNHAAAVSLGYGEEEMLGTSVEGMVVHPDKILNGLRKGVERIAYEYLRRKNGSTFPVEISLSYFTNSGREVCILYAQDVSRRKIVEEALREGARLYRAVVEDQTELICRYSPDGRLTFVNGAYARFFGEDEDDVVGRDCFAHFGVDDRKKIMEWLERANPSEPVLDSEVRQVRADGSMRWIQWTSRAVLNERRAVVEIQAVGRDITDRKDAEQALDAATMEKEQYRLNLVATFKSIPDAILTVDSNLVVMASNSAAATLFAFDQGRMRGLRLEDVVPGEGNPCVSVLKQVLRTDKPVRGYEIELTTPALGERMVEINCSPLIGQDKRHGGAVLVVRDVSRVADLEKKLQQRHGFRGIVGGSAAMQDVYGLLEQLSSLESIVLILGESGTGKELVAEALHYGGVRAGKPLIKVNCSALSENLLESELFGHVKGAFTGAVRDKVGRIQAAQGGTLFLDEIGDISPLIQLKLLRFLEQKEYERVGDTKTLSADVRIIAATNVDLREAVRQGAFREDLYYRLNVMPVHLPPLRERQADIPLLVEHFLASFSDQFGKSFESVSEEVLDLFMGYRWPGNVRELRHALEHACILSPGKSVTLKHIRKDLLEQAYAPHAYAAPPESFVSASSFSSPPPVRGKPGREDILAVLAECGGNKARAARQLGIHRATLYRKLRSWGLDH</sequence>
<feature type="domain" description="Response regulatory" evidence="8">
    <location>
        <begin position="6"/>
        <end position="120"/>
    </location>
</feature>
<dbReference type="PANTHER" id="PTHR32071">
    <property type="entry name" value="TRANSCRIPTIONAL REGULATORY PROTEIN"/>
    <property type="match status" value="1"/>
</dbReference>
<evidence type="ECO:0000313" key="12">
    <source>
        <dbReference type="Proteomes" id="UP001061361"/>
    </source>
</evidence>
<dbReference type="InterPro" id="IPR035965">
    <property type="entry name" value="PAS-like_dom_sf"/>
</dbReference>
<dbReference type="EMBL" id="AP026708">
    <property type="protein sequence ID" value="BDQ33239.1"/>
    <property type="molecule type" value="Genomic_DNA"/>
</dbReference>
<dbReference type="SMART" id="SM00086">
    <property type="entry name" value="PAC"/>
    <property type="match status" value="3"/>
</dbReference>
<keyword evidence="12" id="KW-1185">Reference proteome</keyword>
<dbReference type="InterPro" id="IPR002078">
    <property type="entry name" value="Sigma_54_int"/>
</dbReference>
<dbReference type="InterPro" id="IPR003593">
    <property type="entry name" value="AAA+_ATPase"/>
</dbReference>
<dbReference type="InterPro" id="IPR001789">
    <property type="entry name" value="Sig_transdc_resp-reg_receiver"/>
</dbReference>
<dbReference type="Gene3D" id="3.40.50.300">
    <property type="entry name" value="P-loop containing nucleotide triphosphate hydrolases"/>
    <property type="match status" value="1"/>
</dbReference>
<dbReference type="Pfam" id="PF02954">
    <property type="entry name" value="HTH_8"/>
    <property type="match status" value="1"/>
</dbReference>
<dbReference type="PROSITE" id="PS50112">
    <property type="entry name" value="PAS"/>
    <property type="match status" value="2"/>
</dbReference>
<keyword evidence="1" id="KW-0547">Nucleotide-binding</keyword>
<dbReference type="PROSITE" id="PS00676">
    <property type="entry name" value="SIGMA54_INTERACT_2"/>
    <property type="match status" value="1"/>
</dbReference>
<dbReference type="InterPro" id="IPR011006">
    <property type="entry name" value="CheY-like_superfamily"/>
</dbReference>
<feature type="domain" description="Sigma-54 factor interaction" evidence="7">
    <location>
        <begin position="643"/>
        <end position="872"/>
    </location>
</feature>
<dbReference type="InterPro" id="IPR009057">
    <property type="entry name" value="Homeodomain-like_sf"/>
</dbReference>
<feature type="domain" description="PAS" evidence="9">
    <location>
        <begin position="259"/>
        <end position="315"/>
    </location>
</feature>
<evidence type="ECO:0000256" key="3">
    <source>
        <dbReference type="ARBA" id="ARBA00023015"/>
    </source>
</evidence>
<proteinExistence type="predicted"/>
<evidence type="ECO:0000256" key="4">
    <source>
        <dbReference type="ARBA" id="ARBA00023125"/>
    </source>
</evidence>
<dbReference type="PANTHER" id="PTHR32071:SF113">
    <property type="entry name" value="ALGINATE BIOSYNTHESIS TRANSCRIPTIONAL REGULATORY PROTEIN ALGB"/>
    <property type="match status" value="1"/>
</dbReference>
<evidence type="ECO:0008006" key="13">
    <source>
        <dbReference type="Google" id="ProtNLM"/>
    </source>
</evidence>
<evidence type="ECO:0000259" key="9">
    <source>
        <dbReference type="PROSITE" id="PS50112"/>
    </source>
</evidence>
<dbReference type="SUPFAM" id="SSF46689">
    <property type="entry name" value="Homeodomain-like"/>
    <property type="match status" value="1"/>
</dbReference>
<keyword evidence="3" id="KW-0805">Transcription regulation</keyword>
<dbReference type="Pfam" id="PF08448">
    <property type="entry name" value="PAS_4"/>
    <property type="match status" value="3"/>
</dbReference>
<dbReference type="SUPFAM" id="SSF55785">
    <property type="entry name" value="PYP-like sensor domain (PAS domain)"/>
    <property type="match status" value="4"/>
</dbReference>
<protein>
    <recommendedName>
        <fullName evidence="13">PAS domain S-box-containing protein</fullName>
    </recommendedName>
</protein>
<dbReference type="InterPro" id="IPR025944">
    <property type="entry name" value="Sigma_54_int_dom_CS"/>
</dbReference>
<evidence type="ECO:0000256" key="6">
    <source>
        <dbReference type="PROSITE-ProRule" id="PRU00169"/>
    </source>
</evidence>
<dbReference type="InterPro" id="IPR000014">
    <property type="entry name" value="PAS"/>
</dbReference>
<dbReference type="InterPro" id="IPR000700">
    <property type="entry name" value="PAS-assoc_C"/>
</dbReference>
<accession>A0ABM8APB8</accession>
<dbReference type="InterPro" id="IPR025662">
    <property type="entry name" value="Sigma_54_int_dom_ATP-bd_1"/>
</dbReference>
<dbReference type="InterPro" id="IPR027417">
    <property type="entry name" value="P-loop_NTPase"/>
</dbReference>
<dbReference type="PROSITE" id="PS00675">
    <property type="entry name" value="SIGMA54_INTERACT_1"/>
    <property type="match status" value="1"/>
</dbReference>
<dbReference type="SUPFAM" id="SSF52540">
    <property type="entry name" value="P-loop containing nucleoside triphosphate hydrolases"/>
    <property type="match status" value="1"/>
</dbReference>
<gene>
    <name evidence="11" type="ORF">JCM14722_07810</name>
</gene>
<dbReference type="CDD" id="cd00009">
    <property type="entry name" value="AAA"/>
    <property type="match status" value="1"/>
</dbReference>
<dbReference type="SMART" id="SM00448">
    <property type="entry name" value="REC"/>
    <property type="match status" value="1"/>
</dbReference>
<dbReference type="Gene3D" id="1.10.8.60">
    <property type="match status" value="1"/>
</dbReference>
<dbReference type="CDD" id="cd00156">
    <property type="entry name" value="REC"/>
    <property type="match status" value="1"/>
</dbReference>
<dbReference type="PROSITE" id="PS50110">
    <property type="entry name" value="RESPONSE_REGULATORY"/>
    <property type="match status" value="1"/>
</dbReference>
<evidence type="ECO:0000259" key="8">
    <source>
        <dbReference type="PROSITE" id="PS50110"/>
    </source>
</evidence>
<dbReference type="PROSITE" id="PS50113">
    <property type="entry name" value="PAC"/>
    <property type="match status" value="1"/>
</dbReference>
<evidence type="ECO:0000256" key="5">
    <source>
        <dbReference type="ARBA" id="ARBA00023163"/>
    </source>
</evidence>
<evidence type="ECO:0000259" key="7">
    <source>
        <dbReference type="PROSITE" id="PS50045"/>
    </source>
</evidence>
<dbReference type="NCBIfam" id="TIGR00229">
    <property type="entry name" value="sensory_box"/>
    <property type="match status" value="4"/>
</dbReference>
<dbReference type="Gene3D" id="1.10.10.60">
    <property type="entry name" value="Homeodomain-like"/>
    <property type="match status" value="1"/>
</dbReference>
<dbReference type="PRINTS" id="PR01590">
    <property type="entry name" value="HTHFIS"/>
</dbReference>
<comment type="caution">
    <text evidence="6">Lacks conserved residue(s) required for the propagation of feature annotation.</text>
</comment>
<keyword evidence="4" id="KW-0238">DNA-binding</keyword>
<keyword evidence="2" id="KW-0067">ATP-binding</keyword>
<dbReference type="SMART" id="SM00091">
    <property type="entry name" value="PAS"/>
    <property type="match status" value="4"/>
</dbReference>
<reference evidence="11" key="1">
    <citation type="submission" date="2022-08" db="EMBL/GenBank/DDBJ databases">
        <title>Genome Sequence of the sulphate-reducing bacterium, Pseudodesulfovibrio portus JCM14722.</title>
        <authorList>
            <person name="Kondo R."/>
            <person name="Kataoka T."/>
        </authorList>
    </citation>
    <scope>NUCLEOTIDE SEQUENCE</scope>
    <source>
        <strain evidence="11">JCM 14722</strain>
    </source>
</reference>
<dbReference type="PROSITE" id="PS50045">
    <property type="entry name" value="SIGMA54_INTERACT_4"/>
    <property type="match status" value="1"/>
</dbReference>
<dbReference type="InterPro" id="IPR001610">
    <property type="entry name" value="PAC"/>
</dbReference>
<feature type="domain" description="PAS" evidence="9">
    <location>
        <begin position="378"/>
        <end position="448"/>
    </location>
</feature>
<dbReference type="Proteomes" id="UP001061361">
    <property type="component" value="Chromosome"/>
</dbReference>
<dbReference type="Gene3D" id="3.40.50.2300">
    <property type="match status" value="1"/>
</dbReference>
<dbReference type="InterPro" id="IPR002197">
    <property type="entry name" value="HTH_Fis"/>
</dbReference>
<dbReference type="Pfam" id="PF00989">
    <property type="entry name" value="PAS"/>
    <property type="match status" value="1"/>
</dbReference>
<dbReference type="InterPro" id="IPR013656">
    <property type="entry name" value="PAS_4"/>
</dbReference>
<dbReference type="InterPro" id="IPR025943">
    <property type="entry name" value="Sigma_54_int_dom_ATP-bd_2"/>
</dbReference>
<dbReference type="Gene3D" id="3.30.450.20">
    <property type="entry name" value="PAS domain"/>
    <property type="match status" value="4"/>
</dbReference>
<organism evidence="11 12">
    <name type="scientific">Pseudodesulfovibrio portus</name>
    <dbReference type="NCBI Taxonomy" id="231439"/>
    <lineage>
        <taxon>Bacteria</taxon>
        <taxon>Pseudomonadati</taxon>
        <taxon>Thermodesulfobacteriota</taxon>
        <taxon>Desulfovibrionia</taxon>
        <taxon>Desulfovibrionales</taxon>
        <taxon>Desulfovibrionaceae</taxon>
    </lineage>
</organism>
<dbReference type="Pfam" id="PF25601">
    <property type="entry name" value="AAA_lid_14"/>
    <property type="match status" value="1"/>
</dbReference>